<evidence type="ECO:0000259" key="4">
    <source>
        <dbReference type="Pfam" id="PF01055"/>
    </source>
</evidence>
<dbReference type="InterPro" id="IPR033403">
    <property type="entry name" value="DUF5110"/>
</dbReference>
<dbReference type="SUPFAM" id="SSF51445">
    <property type="entry name" value="(Trans)glycosidases"/>
    <property type="match status" value="1"/>
</dbReference>
<evidence type="ECO:0000313" key="7">
    <source>
        <dbReference type="EMBL" id="MDQ7876527.1"/>
    </source>
</evidence>
<dbReference type="PANTHER" id="PTHR22762">
    <property type="entry name" value="ALPHA-GLUCOSIDASE"/>
    <property type="match status" value="1"/>
</dbReference>
<feature type="region of interest" description="Disordered" evidence="3">
    <location>
        <begin position="704"/>
        <end position="852"/>
    </location>
</feature>
<feature type="domain" description="Glycosyl hydrolase family 31 C-terminal" evidence="6">
    <location>
        <begin position="508"/>
        <end position="599"/>
    </location>
</feature>
<proteinExistence type="inferred from homology"/>
<reference evidence="7 8" key="1">
    <citation type="submission" date="2023-08" db="EMBL/GenBank/DDBJ databases">
        <title>Microbacterium psychrotolerans sp. nov., a psychrotolerant bacterium isolated from soil in Heilongjiang Province, China.</title>
        <authorList>
            <person name="An P."/>
            <person name="Zhao D."/>
            <person name="Xiang H."/>
        </authorList>
    </citation>
    <scope>NUCLEOTIDE SEQUENCE [LARGE SCALE GENOMIC DNA]</scope>
    <source>
        <strain evidence="7 8">QXD-8</strain>
    </source>
</reference>
<dbReference type="InterPro" id="IPR017853">
    <property type="entry name" value="GH"/>
</dbReference>
<dbReference type="PANTHER" id="PTHR22762:SF89">
    <property type="entry name" value="ALPHA-XYLOSIDASE"/>
    <property type="match status" value="1"/>
</dbReference>
<dbReference type="Pfam" id="PF21365">
    <property type="entry name" value="Glyco_hydro_31_3rd"/>
    <property type="match status" value="1"/>
</dbReference>
<keyword evidence="2 7" id="KW-0378">Hydrolase</keyword>
<feature type="domain" description="Glycoside hydrolase family 31 TIM barrel" evidence="4">
    <location>
        <begin position="196"/>
        <end position="500"/>
    </location>
</feature>
<feature type="compositionally biased region" description="Basic residues" evidence="3">
    <location>
        <begin position="886"/>
        <end position="896"/>
    </location>
</feature>
<keyword evidence="2" id="KW-0326">Glycosidase</keyword>
<evidence type="ECO:0000256" key="3">
    <source>
        <dbReference type="SAM" id="MobiDB-lite"/>
    </source>
</evidence>
<dbReference type="EMBL" id="JAVFWO010000001">
    <property type="protein sequence ID" value="MDQ7876527.1"/>
    <property type="molecule type" value="Genomic_DNA"/>
</dbReference>
<dbReference type="Pfam" id="PF17137">
    <property type="entry name" value="DUF5110"/>
    <property type="match status" value="1"/>
</dbReference>
<evidence type="ECO:0000256" key="2">
    <source>
        <dbReference type="RuleBase" id="RU361185"/>
    </source>
</evidence>
<feature type="compositionally biased region" description="Basic and acidic residues" evidence="3">
    <location>
        <begin position="805"/>
        <end position="829"/>
    </location>
</feature>
<dbReference type="GO" id="GO:0016787">
    <property type="term" value="F:hydrolase activity"/>
    <property type="evidence" value="ECO:0007669"/>
    <property type="project" value="UniProtKB-KW"/>
</dbReference>
<dbReference type="Proteomes" id="UP001235133">
    <property type="component" value="Unassembled WGS sequence"/>
</dbReference>
<evidence type="ECO:0000259" key="5">
    <source>
        <dbReference type="Pfam" id="PF17137"/>
    </source>
</evidence>
<organism evidence="7 8">
    <name type="scientific">Microbacterium psychrotolerans</name>
    <dbReference type="NCBI Taxonomy" id="3068321"/>
    <lineage>
        <taxon>Bacteria</taxon>
        <taxon>Bacillati</taxon>
        <taxon>Actinomycetota</taxon>
        <taxon>Actinomycetes</taxon>
        <taxon>Micrococcales</taxon>
        <taxon>Microbacteriaceae</taxon>
        <taxon>Microbacterium</taxon>
    </lineage>
</organism>
<feature type="compositionally biased region" description="Polar residues" evidence="3">
    <location>
        <begin position="705"/>
        <end position="714"/>
    </location>
</feature>
<feature type="compositionally biased region" description="Polar residues" evidence="3">
    <location>
        <begin position="728"/>
        <end position="743"/>
    </location>
</feature>
<dbReference type="SUPFAM" id="SSF51011">
    <property type="entry name" value="Glycosyl hydrolase domain"/>
    <property type="match status" value="1"/>
</dbReference>
<feature type="region of interest" description="Disordered" evidence="3">
    <location>
        <begin position="886"/>
        <end position="913"/>
    </location>
</feature>
<dbReference type="InterPro" id="IPR048395">
    <property type="entry name" value="Glyco_hydro_31_C"/>
</dbReference>
<name>A0ABU0YW36_9MICO</name>
<dbReference type="CDD" id="cd06595">
    <property type="entry name" value="GH31_u1"/>
    <property type="match status" value="1"/>
</dbReference>
<dbReference type="InterPro" id="IPR013780">
    <property type="entry name" value="Glyco_hydro_b"/>
</dbReference>
<evidence type="ECO:0000313" key="8">
    <source>
        <dbReference type="Proteomes" id="UP001235133"/>
    </source>
</evidence>
<keyword evidence="8" id="KW-1185">Reference proteome</keyword>
<protein>
    <submittedName>
        <fullName evidence="7">Glycoside hydrolase family 31 protein</fullName>
    </submittedName>
</protein>
<comment type="caution">
    <text evidence="7">The sequence shown here is derived from an EMBL/GenBank/DDBJ whole genome shotgun (WGS) entry which is preliminary data.</text>
</comment>
<gene>
    <name evidence="7" type="ORF">Q9R08_00915</name>
</gene>
<feature type="domain" description="DUF5110" evidence="5">
    <location>
        <begin position="616"/>
        <end position="679"/>
    </location>
</feature>
<dbReference type="Pfam" id="PF01055">
    <property type="entry name" value="Glyco_hydro_31_2nd"/>
    <property type="match status" value="1"/>
</dbReference>
<feature type="compositionally biased region" description="Low complexity" evidence="3">
    <location>
        <begin position="785"/>
        <end position="797"/>
    </location>
</feature>
<evidence type="ECO:0000259" key="6">
    <source>
        <dbReference type="Pfam" id="PF21365"/>
    </source>
</evidence>
<sequence>MHSSTIVRQLRVESAPHAHPDAIVRGDRWRLTVLADGLIRAEWSEEGRFEDRATTFAIRREMAVPEFRVIDGGDEVEIVTSRFHLRYDRGPFTPHGLSVRPLGVGRGLAEWRFGDGGDLGGTARTLDTADGRIPVQGGVVSRAGVAAIDDSTSFVFTDEGWVAPRPRGGRDLYIFAYGHDYPAALRALYSVSGSQPVVPRWALGNWWSRYHRYTSGTYLELLDRFEAEGVRFSVAVLDMDWHRVDSVPPEHGSGWTGYSWERELFPDPEAFLAELHRRALRVTLNLHPADGVRSFEDGYAAMFEALASDRLLGDPIPFQITDPAFLDAYLRVLHHPLEAQGVDFWWMDWQQGENSHLAGIDPLWLLNHFHYLDSGRDGRRPLLLSRYAGPGSHRYPVGFSGDTIISWESLAFQPEFTATAANIGYGWWSHDIGGHLLGARDDELMVRWVQLGVYSPILRLHSSDNPFLAKEPWAYPAESRSAIVDALRERVRLVPYLHTMNHRANAEGVPLIVPLYHAWPECAESYEVPTQFLFGSELLVAPITSPRDPVTLMGSVTAWLPPGTWTDIHTGVVMQGDRSSELHRRGDSIPVLLRAGGIVPLAGREETDAASNPHRLDVLIAVGADGEFTLLEDDGGVDSATARTPIRWSQENGKLTIGPTQGDTSAVPRVRTWTVTFLGLGPDDVPGAENTSRGATVAVVGESGSPLTVTTTPDPRSCTRARVRATPACSTSSMPRNTATRTRNGPGGSQCRGVPPRRSSPNCTRCGCRRRSSAPSLNSCRPVDGARAPRPSRSGARAEGGFPYDHPRRAPLDGNRRAGGLHHREDARRYVGGGCPKIQSHGRQRREDQLSERQVVDTDDREVLRHAHAQAAARFEDGDRLEVSVRRHRRDARRGPRPGLDRALPVNRVEIDC</sequence>
<dbReference type="Gene3D" id="3.20.20.80">
    <property type="entry name" value="Glycosidases"/>
    <property type="match status" value="1"/>
</dbReference>
<evidence type="ECO:0000256" key="1">
    <source>
        <dbReference type="ARBA" id="ARBA00007806"/>
    </source>
</evidence>
<dbReference type="InterPro" id="IPR000322">
    <property type="entry name" value="Glyco_hydro_31_TIM"/>
</dbReference>
<accession>A0ABU0YW36</accession>
<comment type="similarity">
    <text evidence="1 2">Belongs to the glycosyl hydrolase 31 family.</text>
</comment>
<dbReference type="Gene3D" id="2.60.40.1180">
    <property type="entry name" value="Golgi alpha-mannosidase II"/>
    <property type="match status" value="2"/>
</dbReference>